<organism evidence="1 2">
    <name type="scientific">Escherichia coli</name>
    <dbReference type="NCBI Taxonomy" id="562"/>
    <lineage>
        <taxon>Bacteria</taxon>
        <taxon>Pseudomonadati</taxon>
        <taxon>Pseudomonadota</taxon>
        <taxon>Gammaproteobacteria</taxon>
        <taxon>Enterobacterales</taxon>
        <taxon>Enterobacteriaceae</taxon>
        <taxon>Escherichia</taxon>
    </lineage>
</organism>
<evidence type="ECO:0000313" key="1">
    <source>
        <dbReference type="EMBL" id="NDR95898.1"/>
    </source>
</evidence>
<accession>A0A6N9SID1</accession>
<dbReference type="AlphaFoldDB" id="A0A6N9SID1"/>
<name>A0A6N9SID1_ECOLX</name>
<dbReference type="EMBL" id="VLTB01000823">
    <property type="protein sequence ID" value="NDR95898.1"/>
    <property type="molecule type" value="Genomic_DNA"/>
</dbReference>
<feature type="non-terminal residue" evidence="1">
    <location>
        <position position="1"/>
    </location>
</feature>
<gene>
    <name evidence="1" type="ORF">FPI65_33160</name>
</gene>
<dbReference type="Proteomes" id="UP000471490">
    <property type="component" value="Unassembled WGS sequence"/>
</dbReference>
<protein>
    <submittedName>
        <fullName evidence="1">Fimbrial protein</fullName>
    </submittedName>
</protein>
<reference evidence="1 2" key="1">
    <citation type="journal article" date="2020" name="Int. J. Nanomedicine">
        <title>Consequences Of Long-Term Bacteria's Exposure To Silver Nanoformulations With Different PhysicoChemical Properties.</title>
        <authorList>
            <person name="Kedziora A."/>
            <person name="Wernecki M."/>
            <person name="Korzekwa K."/>
            <person name="Speruda M."/>
            <person name="Gerasymchuk Y."/>
            <person name="Lukowiak A."/>
            <person name="Bugla-Ploskonska G."/>
        </authorList>
    </citation>
    <scope>NUCLEOTIDE SEQUENCE [LARGE SCALE GENOMIC DNA]</scope>
    <source>
        <strain evidence="1 2">ATCC 11230</strain>
    </source>
</reference>
<comment type="caution">
    <text evidence="1">The sequence shown here is derived from an EMBL/GenBank/DDBJ whole genome shotgun (WGS) entry which is preliminary data.</text>
</comment>
<evidence type="ECO:0000313" key="2">
    <source>
        <dbReference type="Proteomes" id="UP000471490"/>
    </source>
</evidence>
<sequence length="44" mass="4997">IPVFHSSYIHSSHCNKVSSNNKNHALCYQRKGIFILCVCFICAI</sequence>
<proteinExistence type="predicted"/>